<dbReference type="EMBL" id="CAJZAF010000035">
    <property type="protein sequence ID" value="CAG9183568.1"/>
    <property type="molecule type" value="Genomic_DNA"/>
</dbReference>
<evidence type="ECO:0000313" key="3">
    <source>
        <dbReference type="Proteomes" id="UP000701702"/>
    </source>
</evidence>
<keyword evidence="3" id="KW-1185">Reference proteome</keyword>
<keyword evidence="1" id="KW-0812">Transmembrane</keyword>
<feature type="transmembrane region" description="Helical" evidence="1">
    <location>
        <begin position="363"/>
        <end position="381"/>
    </location>
</feature>
<feature type="transmembrane region" description="Helical" evidence="1">
    <location>
        <begin position="207"/>
        <end position="226"/>
    </location>
</feature>
<keyword evidence="1" id="KW-1133">Transmembrane helix</keyword>
<name>A0ABM8XTA5_9BURK</name>
<dbReference type="Proteomes" id="UP000701702">
    <property type="component" value="Unassembled WGS sequence"/>
</dbReference>
<organism evidence="2 3">
    <name type="scientific">Cupriavidus pinatubonensis</name>
    <dbReference type="NCBI Taxonomy" id="248026"/>
    <lineage>
        <taxon>Bacteria</taxon>
        <taxon>Pseudomonadati</taxon>
        <taxon>Pseudomonadota</taxon>
        <taxon>Betaproteobacteria</taxon>
        <taxon>Burkholderiales</taxon>
        <taxon>Burkholderiaceae</taxon>
        <taxon>Cupriavidus</taxon>
    </lineage>
</organism>
<protein>
    <recommendedName>
        <fullName evidence="4">Toxin corregulated pilus biosynthesis protein E</fullName>
    </recommendedName>
</protein>
<dbReference type="PANTHER" id="PTHR30012:SF0">
    <property type="entry name" value="TYPE II SECRETION SYSTEM PROTEIN F-RELATED"/>
    <property type="match status" value="1"/>
</dbReference>
<dbReference type="RefSeq" id="WP_224007698.1">
    <property type="nucleotide sequence ID" value="NZ_CAJZAF010000035.1"/>
</dbReference>
<accession>A0ABM8XTA5</accession>
<sequence>MMQNLIKRFVGVFSRKIGTPALRAGDRAFADKLFWAKYRFRGTRATYYYDLAKRIQHMPGEPVSNHFAKDAARRAGEPLGILAAHWLSRSEGIDGQMQRSRLTEIFRGTVPDEDIPILAVAEDGGDIREGLETLARNLTALGEARAGIALTLAGVVMTLVILHAYLAAMAFLVGPKVDESFRSMLDVSQYGPIGKTFHNTTTFLRHWGWLVVLLEVGACVWVLRALKSYVGRHRAWLDRKVLVFDFFRRFQSAQFLAGLSAVTKRFGGDLRSLSDGLTLMRANAYPYLSHHIERMELNLEYNPNEGGKVFDTGLFDRDTSYRIQDIAEYESDLSKMLHTVADDLLVTTPKLMLQRAAQFNRRATIVLIILITGLAFMPAFMAQEMKVRTQLAGMAGKRPVQPPPPTQP</sequence>
<keyword evidence="1" id="KW-0472">Membrane</keyword>
<dbReference type="PANTHER" id="PTHR30012">
    <property type="entry name" value="GENERAL SECRETION PATHWAY PROTEIN"/>
    <property type="match status" value="1"/>
</dbReference>
<gene>
    <name evidence="2" type="ORF">LMG23994_05170</name>
</gene>
<evidence type="ECO:0000256" key="1">
    <source>
        <dbReference type="SAM" id="Phobius"/>
    </source>
</evidence>
<evidence type="ECO:0000313" key="2">
    <source>
        <dbReference type="EMBL" id="CAG9183568.1"/>
    </source>
</evidence>
<evidence type="ECO:0008006" key="4">
    <source>
        <dbReference type="Google" id="ProtNLM"/>
    </source>
</evidence>
<comment type="caution">
    <text evidence="2">The sequence shown here is derived from an EMBL/GenBank/DDBJ whole genome shotgun (WGS) entry which is preliminary data.</text>
</comment>
<proteinExistence type="predicted"/>
<dbReference type="InterPro" id="IPR003004">
    <property type="entry name" value="GspF/PilC"/>
</dbReference>
<reference evidence="2 3" key="1">
    <citation type="submission" date="2021-08" db="EMBL/GenBank/DDBJ databases">
        <authorList>
            <person name="Peeters C."/>
        </authorList>
    </citation>
    <scope>NUCLEOTIDE SEQUENCE [LARGE SCALE GENOMIC DNA]</scope>
    <source>
        <strain evidence="2 3">LMG 23994</strain>
    </source>
</reference>
<feature type="transmembrane region" description="Helical" evidence="1">
    <location>
        <begin position="146"/>
        <end position="173"/>
    </location>
</feature>